<reference evidence="2" key="2">
    <citation type="submission" date="2020-05" db="UniProtKB">
        <authorList>
            <consortium name="EnsemblMetazoa"/>
        </authorList>
    </citation>
    <scope>IDENTIFICATION</scope>
    <source>
        <strain evidence="2">IAEA</strain>
    </source>
</reference>
<keyword evidence="3" id="KW-1185">Reference proteome</keyword>
<dbReference type="Proteomes" id="UP000091820">
    <property type="component" value="Unassembled WGS sequence"/>
</dbReference>
<protein>
    <submittedName>
        <fullName evidence="2">Uncharacterized protein</fullName>
    </submittedName>
</protein>
<reference evidence="3" key="1">
    <citation type="submission" date="2014-03" db="EMBL/GenBank/DDBJ databases">
        <authorList>
            <person name="Aksoy S."/>
            <person name="Warren W."/>
            <person name="Wilson R.K."/>
        </authorList>
    </citation>
    <scope>NUCLEOTIDE SEQUENCE [LARGE SCALE GENOMIC DNA]</scope>
    <source>
        <strain evidence="3">IAEA</strain>
    </source>
</reference>
<dbReference type="EnsemblMetazoa" id="GBRI029557-RA">
    <property type="protein sequence ID" value="GBRI029557-PA"/>
    <property type="gene ID" value="GBRI029557"/>
</dbReference>
<dbReference type="VEuPathDB" id="VectorBase:GBRI029557"/>
<accession>A0A1A9WRK0</accession>
<feature type="transmembrane region" description="Helical" evidence="1">
    <location>
        <begin position="108"/>
        <end position="132"/>
    </location>
</feature>
<keyword evidence="1" id="KW-0812">Transmembrane</keyword>
<evidence type="ECO:0000313" key="3">
    <source>
        <dbReference type="Proteomes" id="UP000091820"/>
    </source>
</evidence>
<sequence>MKTSRERNLSGNFELDITYGEYPEPIFDRFLSAPVHIFKDCVRYHNQQIKASDNNDDSTDASLSNWLKCHQQANINLWGLCRVEKCVNQITKYCFLSNQLLLLCKRQYTLVTMIAGTINITHIMLPFIQLWLFSFKASPRGSNC</sequence>
<dbReference type="AlphaFoldDB" id="A0A1A9WRK0"/>
<name>A0A1A9WRK0_9MUSC</name>
<evidence type="ECO:0000313" key="2">
    <source>
        <dbReference type="EnsemblMetazoa" id="GBRI029557-PA"/>
    </source>
</evidence>
<keyword evidence="1" id="KW-0472">Membrane</keyword>
<proteinExistence type="predicted"/>
<keyword evidence="1" id="KW-1133">Transmembrane helix</keyword>
<evidence type="ECO:0000256" key="1">
    <source>
        <dbReference type="SAM" id="Phobius"/>
    </source>
</evidence>
<organism evidence="2 3">
    <name type="scientific">Glossina brevipalpis</name>
    <dbReference type="NCBI Taxonomy" id="37001"/>
    <lineage>
        <taxon>Eukaryota</taxon>
        <taxon>Metazoa</taxon>
        <taxon>Ecdysozoa</taxon>
        <taxon>Arthropoda</taxon>
        <taxon>Hexapoda</taxon>
        <taxon>Insecta</taxon>
        <taxon>Pterygota</taxon>
        <taxon>Neoptera</taxon>
        <taxon>Endopterygota</taxon>
        <taxon>Diptera</taxon>
        <taxon>Brachycera</taxon>
        <taxon>Muscomorpha</taxon>
        <taxon>Hippoboscoidea</taxon>
        <taxon>Glossinidae</taxon>
        <taxon>Glossina</taxon>
    </lineage>
</organism>